<proteinExistence type="predicted"/>
<dbReference type="Proteomes" id="UP001148125">
    <property type="component" value="Unassembled WGS sequence"/>
</dbReference>
<evidence type="ECO:0000313" key="1">
    <source>
        <dbReference type="EMBL" id="MDE5413094.1"/>
    </source>
</evidence>
<sequence>MVAAIVIPILFIVFYFIVKRNNAAYEKKWKEVGEIKEQVMISGKLERYFVEKKRFYQHRYIWHIQLFLKKDQKIIKVIFEKPAETDSVPLKFLTNDPIKCYGQWDRKTFLANRVLKNN</sequence>
<reference evidence="1" key="1">
    <citation type="submission" date="2024-05" db="EMBL/GenBank/DDBJ databases">
        <title>Alkalihalobacillus sp. strain MEB203 novel alkaliphilic bacterium from Lonar Lake, India.</title>
        <authorList>
            <person name="Joshi A."/>
            <person name="Thite S."/>
            <person name="Mengade P."/>
        </authorList>
    </citation>
    <scope>NUCLEOTIDE SEQUENCE</scope>
    <source>
        <strain evidence="1">MEB 203</strain>
    </source>
</reference>
<evidence type="ECO:0008006" key="3">
    <source>
        <dbReference type="Google" id="ProtNLM"/>
    </source>
</evidence>
<dbReference type="RefSeq" id="WP_275117710.1">
    <property type="nucleotide sequence ID" value="NZ_JAOTPO010000003.1"/>
</dbReference>
<dbReference type="EMBL" id="JAOTPO010000003">
    <property type="protein sequence ID" value="MDE5413094.1"/>
    <property type="molecule type" value="Genomic_DNA"/>
</dbReference>
<gene>
    <name evidence="1" type="ORF">N7Z68_06825</name>
</gene>
<accession>A0ABT5VCB8</accession>
<evidence type="ECO:0000313" key="2">
    <source>
        <dbReference type="Proteomes" id="UP001148125"/>
    </source>
</evidence>
<protein>
    <recommendedName>
        <fullName evidence="3">DUF3139 domain-containing protein</fullName>
    </recommendedName>
</protein>
<keyword evidence="2" id="KW-1185">Reference proteome</keyword>
<comment type="caution">
    <text evidence="1">The sequence shown here is derived from an EMBL/GenBank/DDBJ whole genome shotgun (WGS) entry which is preliminary data.</text>
</comment>
<organism evidence="1 2">
    <name type="scientific">Alkalihalobacterium chitinilyticum</name>
    <dbReference type="NCBI Taxonomy" id="2980103"/>
    <lineage>
        <taxon>Bacteria</taxon>
        <taxon>Bacillati</taxon>
        <taxon>Bacillota</taxon>
        <taxon>Bacilli</taxon>
        <taxon>Bacillales</taxon>
        <taxon>Bacillaceae</taxon>
        <taxon>Alkalihalobacterium</taxon>
    </lineage>
</organism>
<name>A0ABT5VCB8_9BACI</name>